<accession>A0A0E9T429</accession>
<reference evidence="1" key="1">
    <citation type="submission" date="2014-11" db="EMBL/GenBank/DDBJ databases">
        <authorList>
            <person name="Amaro Gonzalez C."/>
        </authorList>
    </citation>
    <scope>NUCLEOTIDE SEQUENCE</scope>
</reference>
<name>A0A0E9T429_ANGAN</name>
<dbReference type="AlphaFoldDB" id="A0A0E9T429"/>
<sequence length="25" mass="2826">MHKFKSHLGCVLLTHYTSRPVNAVS</sequence>
<protein>
    <submittedName>
        <fullName evidence="1">Uncharacterized protein</fullName>
    </submittedName>
</protein>
<evidence type="ECO:0000313" key="1">
    <source>
        <dbReference type="EMBL" id="JAH48334.1"/>
    </source>
</evidence>
<proteinExistence type="predicted"/>
<reference evidence="1" key="2">
    <citation type="journal article" date="2015" name="Fish Shellfish Immunol.">
        <title>Early steps in the European eel (Anguilla anguilla)-Vibrio vulnificus interaction in the gills: Role of the RtxA13 toxin.</title>
        <authorList>
            <person name="Callol A."/>
            <person name="Pajuelo D."/>
            <person name="Ebbesson L."/>
            <person name="Teles M."/>
            <person name="MacKenzie S."/>
            <person name="Amaro C."/>
        </authorList>
    </citation>
    <scope>NUCLEOTIDE SEQUENCE</scope>
</reference>
<dbReference type="EMBL" id="GBXM01060243">
    <property type="protein sequence ID" value="JAH48334.1"/>
    <property type="molecule type" value="Transcribed_RNA"/>
</dbReference>
<organism evidence="1">
    <name type="scientific">Anguilla anguilla</name>
    <name type="common">European freshwater eel</name>
    <name type="synonym">Muraena anguilla</name>
    <dbReference type="NCBI Taxonomy" id="7936"/>
    <lineage>
        <taxon>Eukaryota</taxon>
        <taxon>Metazoa</taxon>
        <taxon>Chordata</taxon>
        <taxon>Craniata</taxon>
        <taxon>Vertebrata</taxon>
        <taxon>Euteleostomi</taxon>
        <taxon>Actinopterygii</taxon>
        <taxon>Neopterygii</taxon>
        <taxon>Teleostei</taxon>
        <taxon>Anguilliformes</taxon>
        <taxon>Anguillidae</taxon>
        <taxon>Anguilla</taxon>
    </lineage>
</organism>